<evidence type="ECO:0000313" key="5">
    <source>
        <dbReference type="EMBL" id="MFK3866271.1"/>
    </source>
</evidence>
<dbReference type="InterPro" id="IPR001867">
    <property type="entry name" value="OmpR/PhoB-type_DNA-bd"/>
</dbReference>
<feature type="domain" description="OmpR/PhoB-type" evidence="4">
    <location>
        <begin position="1"/>
        <end position="93"/>
    </location>
</feature>
<reference evidence="5 6" key="1">
    <citation type="submission" date="2024-11" db="EMBL/GenBank/DDBJ databases">
        <title>The Natural Products Discovery Center: Release of the First 8490 Sequenced Strains for Exploring Actinobacteria Biosynthetic Diversity.</title>
        <authorList>
            <person name="Kalkreuter E."/>
            <person name="Kautsar S.A."/>
            <person name="Yang D."/>
            <person name="Bader C.D."/>
            <person name="Teijaro C.N."/>
            <person name="Fluegel L."/>
            <person name="Davis C.M."/>
            <person name="Simpson J.R."/>
            <person name="Lauterbach L."/>
            <person name="Steele A.D."/>
            <person name="Gui C."/>
            <person name="Meng S."/>
            <person name="Li G."/>
            <person name="Viehrig K."/>
            <person name="Ye F."/>
            <person name="Su P."/>
            <person name="Kiefer A.F."/>
            <person name="Nichols A."/>
            <person name="Cepeda A.J."/>
            <person name="Yan W."/>
            <person name="Fan B."/>
            <person name="Jiang Y."/>
            <person name="Adhikari A."/>
            <person name="Zheng C.-J."/>
            <person name="Schuster L."/>
            <person name="Cowan T.M."/>
            <person name="Smanski M.J."/>
            <person name="Chevrette M.G."/>
            <person name="De Carvalho L.P.S."/>
            <person name="Shen B."/>
        </authorList>
    </citation>
    <scope>NUCLEOTIDE SEQUENCE [LARGE SCALE GENOMIC DNA]</scope>
    <source>
        <strain evidence="5 6">NPDC078403</strain>
    </source>
</reference>
<dbReference type="Pfam" id="PF00486">
    <property type="entry name" value="Trans_reg_C"/>
    <property type="match status" value="1"/>
</dbReference>
<keyword evidence="3" id="KW-0812">Transmembrane</keyword>
<dbReference type="SMART" id="SM00862">
    <property type="entry name" value="Trans_reg_C"/>
    <property type="match status" value="1"/>
</dbReference>
<dbReference type="RefSeq" id="WP_404676380.1">
    <property type="nucleotide sequence ID" value="NZ_JBJDOT010000041.1"/>
</dbReference>
<name>A0ABW8L6U0_9GAMM</name>
<keyword evidence="1 2" id="KW-0238">DNA-binding</keyword>
<keyword evidence="3" id="KW-1133">Transmembrane helix</keyword>
<protein>
    <submittedName>
        <fullName evidence="5">Winged helix-turn-helix domain-containing protein</fullName>
    </submittedName>
</protein>
<dbReference type="SUPFAM" id="SSF46894">
    <property type="entry name" value="C-terminal effector domain of the bipartite response regulators"/>
    <property type="match status" value="1"/>
</dbReference>
<keyword evidence="3" id="KW-0472">Membrane</keyword>
<dbReference type="EMBL" id="JBJDOT010000041">
    <property type="protein sequence ID" value="MFK3866271.1"/>
    <property type="molecule type" value="Genomic_DNA"/>
</dbReference>
<accession>A0ABW8L6U0</accession>
<dbReference type="InterPro" id="IPR016032">
    <property type="entry name" value="Sig_transdc_resp-reg_C-effctor"/>
</dbReference>
<dbReference type="InterPro" id="IPR036388">
    <property type="entry name" value="WH-like_DNA-bd_sf"/>
</dbReference>
<keyword evidence="6" id="KW-1185">Reference proteome</keyword>
<feature type="DNA-binding region" description="OmpR/PhoB-type" evidence="2">
    <location>
        <begin position="1"/>
        <end position="93"/>
    </location>
</feature>
<evidence type="ECO:0000313" key="6">
    <source>
        <dbReference type="Proteomes" id="UP001620262"/>
    </source>
</evidence>
<comment type="caution">
    <text evidence="5">The sequence shown here is derived from an EMBL/GenBank/DDBJ whole genome shotgun (WGS) entry which is preliminary data.</text>
</comment>
<gene>
    <name evidence="5" type="ORF">ACI2JU_20680</name>
</gene>
<dbReference type="Gene3D" id="1.10.10.10">
    <property type="entry name" value="Winged helix-like DNA-binding domain superfamily/Winged helix DNA-binding domain"/>
    <property type="match status" value="1"/>
</dbReference>
<evidence type="ECO:0000256" key="1">
    <source>
        <dbReference type="ARBA" id="ARBA00023125"/>
    </source>
</evidence>
<proteinExistence type="predicted"/>
<dbReference type="Proteomes" id="UP001620262">
    <property type="component" value="Unassembled WGS sequence"/>
</dbReference>
<evidence type="ECO:0000256" key="2">
    <source>
        <dbReference type="PROSITE-ProRule" id="PRU01091"/>
    </source>
</evidence>
<organism evidence="5 6">
    <name type="scientific">Pseudoalteromonas rhizosphaerae</name>
    <dbReference type="NCBI Taxonomy" id="2518973"/>
    <lineage>
        <taxon>Bacteria</taxon>
        <taxon>Pseudomonadati</taxon>
        <taxon>Pseudomonadota</taxon>
        <taxon>Gammaproteobacteria</taxon>
        <taxon>Alteromonadales</taxon>
        <taxon>Pseudoalteromonadaceae</taxon>
        <taxon>Pseudoalteromonas</taxon>
    </lineage>
</organism>
<sequence>MRYIFDTFEFDSTSLVLKNNGQDLAIRHNDAKVLKLLLQHSDTVFSKDDILSQVWQDKVVSEQAVFQSISNLRGLFGSHAIKTFSKRGYQWQLKVDATHSDTEKAPSTENSNVAEQPTAALAFPHQRKKWLIMAFTALTLFAIALMYLIAKPSGKVNSTVIKISYIPLSTQSDAQRVNLSDNEHFDFTEIPHLNTAYFQVSADYEYPQLASEYPLILSGTMRTYNQKTYIDFILKGPFADWRGHVLGADKRDAIKQLLKHLQNPVIYNLLNEAQAPAVKQANLTIAHQQVPNDLIILSQLTNSYLRMGEYEKAMVMATKLEKASISQKNTQYVGNALLFQSEVLTRKELFDLSSLKLANAIEQFKKINDLPRQADALIAQSWIDHNQADYNAIKHSLLTSAKLAFEAHDKQRELDALTYLSVLAHKNKQEDDKYLYLTEAENKMKAYQFPSYHLAIIPFHYAIFTKSFEDKEPHLKQVLKLAILTPEFWAAIASRKQLMKYYISQNRLTDAQTLMTGITLENADNSYLKTLLADAQNDTDAFITHAERTFEQAQLAGNLSLSLDIALLICGNENPQVNYDFYSQYINEKGSDYWRRINEEKLTSLSL</sequence>
<feature type="transmembrane region" description="Helical" evidence="3">
    <location>
        <begin position="130"/>
        <end position="150"/>
    </location>
</feature>
<dbReference type="PROSITE" id="PS51755">
    <property type="entry name" value="OMPR_PHOB"/>
    <property type="match status" value="1"/>
</dbReference>
<evidence type="ECO:0000259" key="4">
    <source>
        <dbReference type="PROSITE" id="PS51755"/>
    </source>
</evidence>
<evidence type="ECO:0000256" key="3">
    <source>
        <dbReference type="SAM" id="Phobius"/>
    </source>
</evidence>